<evidence type="ECO:0000256" key="2">
    <source>
        <dbReference type="ARBA" id="ARBA00022617"/>
    </source>
</evidence>
<evidence type="ECO:0000256" key="3">
    <source>
        <dbReference type="ARBA" id="ARBA00022723"/>
    </source>
</evidence>
<keyword evidence="5 6" id="KW-0408">Iron</keyword>
<feature type="domain" description="Cytochrome c" evidence="8">
    <location>
        <begin position="95"/>
        <end position="180"/>
    </location>
</feature>
<dbReference type="InterPro" id="IPR036909">
    <property type="entry name" value="Cyt_c-like_dom_sf"/>
</dbReference>
<accession>A0A1G9SHP2</accession>
<evidence type="ECO:0000313" key="9">
    <source>
        <dbReference type="EMBL" id="SDM34305.1"/>
    </source>
</evidence>
<dbReference type="AlphaFoldDB" id="A0A1G9SHP2"/>
<feature type="chain" id="PRO_5011512635" evidence="7">
    <location>
        <begin position="24"/>
        <end position="180"/>
    </location>
</feature>
<dbReference type="OrthoDB" id="9814063at2"/>
<keyword evidence="10" id="KW-1185">Reference proteome</keyword>
<evidence type="ECO:0000256" key="7">
    <source>
        <dbReference type="SAM" id="SignalP"/>
    </source>
</evidence>
<dbReference type="Proteomes" id="UP000199226">
    <property type="component" value="Unassembled WGS sequence"/>
</dbReference>
<feature type="binding site" description="covalent" evidence="6">
    <location>
        <position position="113"/>
    </location>
    <ligand>
        <name>heme c</name>
        <dbReference type="ChEBI" id="CHEBI:61717"/>
    </ligand>
</feature>
<name>A0A1G9SHP2_9SPHI</name>
<dbReference type="STRING" id="990371.SAMN05421813_11037"/>
<keyword evidence="1" id="KW-0813">Transport</keyword>
<gene>
    <name evidence="9" type="ORF">SAMN05421813_11037</name>
</gene>
<evidence type="ECO:0000256" key="6">
    <source>
        <dbReference type="PIRSR" id="PIRSR602324-1"/>
    </source>
</evidence>
<evidence type="ECO:0000259" key="8">
    <source>
        <dbReference type="PROSITE" id="PS51007"/>
    </source>
</evidence>
<dbReference type="InterPro" id="IPR009056">
    <property type="entry name" value="Cyt_c-like_dom"/>
</dbReference>
<comment type="PTM">
    <text evidence="6">Binds 1 heme c group covalently per subunit.</text>
</comment>
<dbReference type="GO" id="GO:0009055">
    <property type="term" value="F:electron transfer activity"/>
    <property type="evidence" value="ECO:0007669"/>
    <property type="project" value="InterPro"/>
</dbReference>
<organism evidence="9 10">
    <name type="scientific">Daejeonella rubra</name>
    <dbReference type="NCBI Taxonomy" id="990371"/>
    <lineage>
        <taxon>Bacteria</taxon>
        <taxon>Pseudomonadati</taxon>
        <taxon>Bacteroidota</taxon>
        <taxon>Sphingobacteriia</taxon>
        <taxon>Sphingobacteriales</taxon>
        <taxon>Sphingobacteriaceae</taxon>
        <taxon>Daejeonella</taxon>
    </lineage>
</organism>
<dbReference type="Pfam" id="PF00034">
    <property type="entry name" value="Cytochrom_C"/>
    <property type="match status" value="1"/>
</dbReference>
<dbReference type="RefSeq" id="WP_090704019.1">
    <property type="nucleotide sequence ID" value="NZ_FNHH01000010.1"/>
</dbReference>
<reference evidence="10" key="1">
    <citation type="submission" date="2016-10" db="EMBL/GenBank/DDBJ databases">
        <authorList>
            <person name="Varghese N."/>
            <person name="Submissions S."/>
        </authorList>
    </citation>
    <scope>NUCLEOTIDE SEQUENCE [LARGE SCALE GENOMIC DNA]</scope>
    <source>
        <strain evidence="10">DSM 24536</strain>
    </source>
</reference>
<feature type="signal peptide" evidence="7">
    <location>
        <begin position="1"/>
        <end position="23"/>
    </location>
</feature>
<dbReference type="PROSITE" id="PS51257">
    <property type="entry name" value="PROKAR_LIPOPROTEIN"/>
    <property type="match status" value="1"/>
</dbReference>
<feature type="binding site" description="covalent" evidence="6">
    <location>
        <position position="158"/>
    </location>
    <ligand>
        <name>heme c</name>
        <dbReference type="ChEBI" id="CHEBI:61717"/>
    </ligand>
</feature>
<dbReference type="GO" id="GO:0005506">
    <property type="term" value="F:iron ion binding"/>
    <property type="evidence" value="ECO:0007669"/>
    <property type="project" value="InterPro"/>
</dbReference>
<evidence type="ECO:0000256" key="4">
    <source>
        <dbReference type="ARBA" id="ARBA00022982"/>
    </source>
</evidence>
<keyword evidence="7" id="KW-0732">Signal</keyword>
<keyword evidence="3 6" id="KW-0479">Metal-binding</keyword>
<evidence type="ECO:0000256" key="1">
    <source>
        <dbReference type="ARBA" id="ARBA00022448"/>
    </source>
</evidence>
<dbReference type="SUPFAM" id="SSF46626">
    <property type="entry name" value="Cytochrome c"/>
    <property type="match status" value="1"/>
</dbReference>
<proteinExistence type="predicted"/>
<sequence length="180" mass="19044">MKRILVLGVCALFIACNSSSEKASESDTTSLVSADTSEVITVADSTASATVSTVAVASENKTAEVKVSETVTAKPVVKESQPAAVVKAVENTDNADIKKGEMLISKSDCFACHKVQDKLLGPSYKEVANKYEKTKSNIDYLVNKVKTGGSGVWGQVPMSPHPALSDDDARAMILYVLSLK</sequence>
<dbReference type="Gene3D" id="1.10.760.10">
    <property type="entry name" value="Cytochrome c-like domain"/>
    <property type="match status" value="1"/>
</dbReference>
<evidence type="ECO:0000256" key="5">
    <source>
        <dbReference type="ARBA" id="ARBA00023004"/>
    </source>
</evidence>
<dbReference type="GO" id="GO:0020037">
    <property type="term" value="F:heme binding"/>
    <property type="evidence" value="ECO:0007669"/>
    <property type="project" value="InterPro"/>
</dbReference>
<evidence type="ECO:0000313" key="10">
    <source>
        <dbReference type="Proteomes" id="UP000199226"/>
    </source>
</evidence>
<protein>
    <submittedName>
        <fullName evidence="9">Cytochrome c</fullName>
    </submittedName>
</protein>
<dbReference type="PROSITE" id="PS51007">
    <property type="entry name" value="CYTC"/>
    <property type="match status" value="1"/>
</dbReference>
<feature type="binding site" description="covalent" evidence="6">
    <location>
        <position position="109"/>
    </location>
    <ligand>
        <name>heme c</name>
        <dbReference type="ChEBI" id="CHEBI:61717"/>
    </ligand>
</feature>
<keyword evidence="4" id="KW-0249">Electron transport</keyword>
<keyword evidence="2 6" id="KW-0349">Heme</keyword>
<dbReference type="InterPro" id="IPR002324">
    <property type="entry name" value="Cyt_c_ID"/>
</dbReference>
<dbReference type="EMBL" id="FNHH01000010">
    <property type="protein sequence ID" value="SDM34305.1"/>
    <property type="molecule type" value="Genomic_DNA"/>
</dbReference>
<dbReference type="PRINTS" id="PR00606">
    <property type="entry name" value="CYTCHROMECID"/>
</dbReference>